<dbReference type="PANTHER" id="PTHR32071">
    <property type="entry name" value="TRANSCRIPTIONAL REGULATORY PROTEIN"/>
    <property type="match status" value="1"/>
</dbReference>
<keyword evidence="2" id="KW-0067">ATP-binding</keyword>
<dbReference type="PROSITE" id="PS50045">
    <property type="entry name" value="SIGMA54_INTERACT_4"/>
    <property type="match status" value="1"/>
</dbReference>
<protein>
    <submittedName>
        <fullName evidence="6">Nitrogen fixation protein VnfA</fullName>
    </submittedName>
</protein>
<dbReference type="InterPro" id="IPR002197">
    <property type="entry name" value="HTH_Fis"/>
</dbReference>
<dbReference type="SUPFAM" id="SSF46689">
    <property type="entry name" value="Homeodomain-like"/>
    <property type="match status" value="1"/>
</dbReference>
<dbReference type="InterPro" id="IPR058031">
    <property type="entry name" value="AAA_lid_NorR"/>
</dbReference>
<keyword evidence="1" id="KW-0547">Nucleotide-binding</keyword>
<keyword evidence="3" id="KW-0805">Transcription regulation</keyword>
<dbReference type="InterPro" id="IPR025944">
    <property type="entry name" value="Sigma_54_int_dom_CS"/>
</dbReference>
<dbReference type="EMBL" id="SNRY01005477">
    <property type="protein sequence ID" value="KAA6314859.1"/>
    <property type="molecule type" value="Genomic_DNA"/>
</dbReference>
<dbReference type="GO" id="GO:0043565">
    <property type="term" value="F:sequence-specific DNA binding"/>
    <property type="evidence" value="ECO:0007669"/>
    <property type="project" value="InterPro"/>
</dbReference>
<dbReference type="Gene3D" id="1.10.8.60">
    <property type="match status" value="1"/>
</dbReference>
<dbReference type="PRINTS" id="PR01590">
    <property type="entry name" value="HTHFIS"/>
</dbReference>
<dbReference type="Pfam" id="PF25601">
    <property type="entry name" value="AAA_lid_14"/>
    <property type="match status" value="1"/>
</dbReference>
<evidence type="ECO:0000256" key="1">
    <source>
        <dbReference type="ARBA" id="ARBA00022741"/>
    </source>
</evidence>
<proteinExistence type="predicted"/>
<dbReference type="InterPro" id="IPR002078">
    <property type="entry name" value="Sigma_54_int"/>
</dbReference>
<organism evidence="6">
    <name type="scientific">termite gut metagenome</name>
    <dbReference type="NCBI Taxonomy" id="433724"/>
    <lineage>
        <taxon>unclassified sequences</taxon>
        <taxon>metagenomes</taxon>
        <taxon>organismal metagenomes</taxon>
    </lineage>
</organism>
<evidence type="ECO:0000256" key="4">
    <source>
        <dbReference type="ARBA" id="ARBA00023163"/>
    </source>
</evidence>
<dbReference type="GO" id="GO:0006355">
    <property type="term" value="P:regulation of DNA-templated transcription"/>
    <property type="evidence" value="ECO:0007669"/>
    <property type="project" value="InterPro"/>
</dbReference>
<sequence length="132" mass="14790">AKLNKQNKMNILRITSTALDMLMVYHWPGNIRELENVIERAAILSTDRVIHSYHFPPSLQTAVSSNTRGQGTLESALAQVEKQMIIDALIANNGNSAKSAVQLGITERIIGLRIKQYGIKSHFYKIQSNESR</sequence>
<gene>
    <name evidence="6" type="ORF">EZS27_034596</name>
</gene>
<dbReference type="AlphaFoldDB" id="A0A5J4Q1H5"/>
<dbReference type="GO" id="GO:0005524">
    <property type="term" value="F:ATP binding"/>
    <property type="evidence" value="ECO:0007669"/>
    <property type="project" value="UniProtKB-KW"/>
</dbReference>
<keyword evidence="4" id="KW-0804">Transcription</keyword>
<dbReference type="Gene3D" id="1.10.10.60">
    <property type="entry name" value="Homeodomain-like"/>
    <property type="match status" value="1"/>
</dbReference>
<dbReference type="Pfam" id="PF02954">
    <property type="entry name" value="HTH_8"/>
    <property type="match status" value="1"/>
</dbReference>
<evidence type="ECO:0000256" key="2">
    <source>
        <dbReference type="ARBA" id="ARBA00022840"/>
    </source>
</evidence>
<comment type="caution">
    <text evidence="6">The sequence shown here is derived from an EMBL/GenBank/DDBJ whole genome shotgun (WGS) entry which is preliminary data.</text>
</comment>
<accession>A0A5J4Q1H5</accession>
<dbReference type="InterPro" id="IPR009057">
    <property type="entry name" value="Homeodomain-like_sf"/>
</dbReference>
<dbReference type="PANTHER" id="PTHR32071:SF113">
    <property type="entry name" value="ALGINATE BIOSYNTHESIS TRANSCRIPTIONAL REGULATORY PROTEIN ALGB"/>
    <property type="match status" value="1"/>
</dbReference>
<evidence type="ECO:0000313" key="6">
    <source>
        <dbReference type="EMBL" id="KAA6314859.1"/>
    </source>
</evidence>
<feature type="domain" description="Sigma-54 factor interaction" evidence="5">
    <location>
        <begin position="1"/>
        <end position="43"/>
    </location>
</feature>
<evidence type="ECO:0000256" key="3">
    <source>
        <dbReference type="ARBA" id="ARBA00023015"/>
    </source>
</evidence>
<evidence type="ECO:0000259" key="5">
    <source>
        <dbReference type="PROSITE" id="PS50045"/>
    </source>
</evidence>
<reference evidence="6" key="1">
    <citation type="submission" date="2019-03" db="EMBL/GenBank/DDBJ databases">
        <title>Single cell metagenomics reveals metabolic interactions within the superorganism composed of flagellate Streblomastix strix and complex community of Bacteroidetes bacteria on its surface.</title>
        <authorList>
            <person name="Treitli S.C."/>
            <person name="Kolisko M."/>
            <person name="Husnik F."/>
            <person name="Keeling P."/>
            <person name="Hampl V."/>
        </authorList>
    </citation>
    <scope>NUCLEOTIDE SEQUENCE</scope>
    <source>
        <strain evidence="6">STM</strain>
    </source>
</reference>
<dbReference type="PROSITE" id="PS00688">
    <property type="entry name" value="SIGMA54_INTERACT_3"/>
    <property type="match status" value="1"/>
</dbReference>
<name>A0A5J4Q1H5_9ZZZZ</name>
<feature type="non-terminal residue" evidence="6">
    <location>
        <position position="1"/>
    </location>
</feature>